<dbReference type="STRING" id="743788.S8FGE1"/>
<protein>
    <submittedName>
        <fullName evidence="4">NAD-binding protein</fullName>
    </submittedName>
</protein>
<dbReference type="InterPro" id="IPR051609">
    <property type="entry name" value="NmrA/Isoflavone_reductase-like"/>
</dbReference>
<evidence type="ECO:0000313" key="5">
    <source>
        <dbReference type="Proteomes" id="UP000015241"/>
    </source>
</evidence>
<accession>S8FGE1</accession>
<sequence>MSKPTVLIIGATGRTGQRVVDGLIEAGKYNVVALTRPSSLSKPPLVRGVEIRVGDCIADPPAKLAEHLQGVDVLLSTINAEETLAQKLIFKAAVDAGVKRIIPCDFGTPGAKGVRDLHDLKLEVREYLEQLTAASGGRSAYTFIDIGWWAQLAVPAPTVLGPLGDECYTSDDRPVLLTDVDHIGPWVARIIGDPRTANQYVIVWEDELTLRELRELAEAASGEAQALRAKRISVDKDALLKRAAESKAKWAETMEWPPYSAWAFSEYMISIHYLGENSLANAKKLGALDAKELYLDLVQVPFKEYVKKFYEQGGAP</sequence>
<dbReference type="EMBL" id="KE504176">
    <property type="protein sequence ID" value="EPS97479.1"/>
    <property type="molecule type" value="Genomic_DNA"/>
</dbReference>
<evidence type="ECO:0000256" key="2">
    <source>
        <dbReference type="ARBA" id="ARBA00023002"/>
    </source>
</evidence>
<evidence type="ECO:0000259" key="3">
    <source>
        <dbReference type="Pfam" id="PF05368"/>
    </source>
</evidence>
<gene>
    <name evidence="4" type="ORF">FOMPIDRAFT_48302</name>
</gene>
<dbReference type="Proteomes" id="UP000015241">
    <property type="component" value="Unassembled WGS sequence"/>
</dbReference>
<dbReference type="eggNOG" id="ENOG502QPMY">
    <property type="taxonomic scope" value="Eukaryota"/>
</dbReference>
<dbReference type="GO" id="GO:0016491">
    <property type="term" value="F:oxidoreductase activity"/>
    <property type="evidence" value="ECO:0007669"/>
    <property type="project" value="UniProtKB-KW"/>
</dbReference>
<dbReference type="HOGENOM" id="CLU_044876_6_0_1"/>
<dbReference type="AlphaFoldDB" id="S8FGE1"/>
<dbReference type="OrthoDB" id="2798875at2759"/>
<evidence type="ECO:0000256" key="1">
    <source>
        <dbReference type="ARBA" id="ARBA00022857"/>
    </source>
</evidence>
<dbReference type="Gene3D" id="3.40.50.720">
    <property type="entry name" value="NAD(P)-binding Rossmann-like Domain"/>
    <property type="match status" value="1"/>
</dbReference>
<dbReference type="InterPro" id="IPR036291">
    <property type="entry name" value="NAD(P)-bd_dom_sf"/>
</dbReference>
<proteinExistence type="predicted"/>
<dbReference type="Gene3D" id="3.90.25.10">
    <property type="entry name" value="UDP-galactose 4-epimerase, domain 1"/>
    <property type="match status" value="1"/>
</dbReference>
<dbReference type="Pfam" id="PF05368">
    <property type="entry name" value="NmrA"/>
    <property type="match status" value="1"/>
</dbReference>
<keyword evidence="2" id="KW-0560">Oxidoreductase</keyword>
<dbReference type="InParanoid" id="S8FGE1"/>
<dbReference type="SUPFAM" id="SSF51735">
    <property type="entry name" value="NAD(P)-binding Rossmann-fold domains"/>
    <property type="match status" value="1"/>
</dbReference>
<reference evidence="4 5" key="1">
    <citation type="journal article" date="2012" name="Science">
        <title>The Paleozoic origin of enzymatic lignin decomposition reconstructed from 31 fungal genomes.</title>
        <authorList>
            <person name="Floudas D."/>
            <person name="Binder M."/>
            <person name="Riley R."/>
            <person name="Barry K."/>
            <person name="Blanchette R.A."/>
            <person name="Henrissat B."/>
            <person name="Martinez A.T."/>
            <person name="Otillar R."/>
            <person name="Spatafora J.W."/>
            <person name="Yadav J.S."/>
            <person name="Aerts A."/>
            <person name="Benoit I."/>
            <person name="Boyd A."/>
            <person name="Carlson A."/>
            <person name="Copeland A."/>
            <person name="Coutinho P.M."/>
            <person name="de Vries R.P."/>
            <person name="Ferreira P."/>
            <person name="Findley K."/>
            <person name="Foster B."/>
            <person name="Gaskell J."/>
            <person name="Glotzer D."/>
            <person name="Gorecki P."/>
            <person name="Heitman J."/>
            <person name="Hesse C."/>
            <person name="Hori C."/>
            <person name="Igarashi K."/>
            <person name="Jurgens J.A."/>
            <person name="Kallen N."/>
            <person name="Kersten P."/>
            <person name="Kohler A."/>
            <person name="Kuees U."/>
            <person name="Kumar T.K.A."/>
            <person name="Kuo A."/>
            <person name="LaButti K."/>
            <person name="Larrondo L.F."/>
            <person name="Lindquist E."/>
            <person name="Ling A."/>
            <person name="Lombard V."/>
            <person name="Lucas S."/>
            <person name="Lundell T."/>
            <person name="Martin R."/>
            <person name="McLaughlin D.J."/>
            <person name="Morgenstern I."/>
            <person name="Morin E."/>
            <person name="Murat C."/>
            <person name="Nagy L.G."/>
            <person name="Nolan M."/>
            <person name="Ohm R.A."/>
            <person name="Patyshakuliyeva A."/>
            <person name="Rokas A."/>
            <person name="Ruiz-Duenas F.J."/>
            <person name="Sabat G."/>
            <person name="Salamov A."/>
            <person name="Samejima M."/>
            <person name="Schmutz J."/>
            <person name="Slot J.C."/>
            <person name="St John F."/>
            <person name="Stenlid J."/>
            <person name="Sun H."/>
            <person name="Sun S."/>
            <person name="Syed K."/>
            <person name="Tsang A."/>
            <person name="Wiebenga A."/>
            <person name="Young D."/>
            <person name="Pisabarro A."/>
            <person name="Eastwood D.C."/>
            <person name="Martin F."/>
            <person name="Cullen D."/>
            <person name="Grigoriev I.V."/>
            <person name="Hibbett D.S."/>
        </authorList>
    </citation>
    <scope>NUCLEOTIDE SEQUENCE</scope>
    <source>
        <strain evidence="5">FP-58527</strain>
    </source>
</reference>
<keyword evidence="5" id="KW-1185">Reference proteome</keyword>
<dbReference type="PANTHER" id="PTHR47706:SF1">
    <property type="entry name" value="CIPA-LIKE, PUTATIVE (AFU_ORTHOLOGUE AFUA_1G12460)-RELATED"/>
    <property type="match status" value="1"/>
</dbReference>
<name>S8FGE1_FOMSC</name>
<feature type="domain" description="NmrA-like" evidence="3">
    <location>
        <begin position="3"/>
        <end position="223"/>
    </location>
</feature>
<keyword evidence="1" id="KW-0521">NADP</keyword>
<dbReference type="InterPro" id="IPR008030">
    <property type="entry name" value="NmrA-like"/>
</dbReference>
<organism evidence="4 5">
    <name type="scientific">Fomitopsis schrenkii</name>
    <name type="common">Brown rot fungus</name>
    <dbReference type="NCBI Taxonomy" id="2126942"/>
    <lineage>
        <taxon>Eukaryota</taxon>
        <taxon>Fungi</taxon>
        <taxon>Dikarya</taxon>
        <taxon>Basidiomycota</taxon>
        <taxon>Agaricomycotina</taxon>
        <taxon>Agaricomycetes</taxon>
        <taxon>Polyporales</taxon>
        <taxon>Fomitopsis</taxon>
    </lineage>
</organism>
<evidence type="ECO:0000313" key="4">
    <source>
        <dbReference type="EMBL" id="EPS97479.1"/>
    </source>
</evidence>
<dbReference type="PANTHER" id="PTHR47706">
    <property type="entry name" value="NMRA-LIKE FAMILY PROTEIN"/>
    <property type="match status" value="1"/>
</dbReference>